<dbReference type="PANTHER" id="PTHR43802">
    <property type="entry name" value="ENOYL-COA HYDRATASE"/>
    <property type="match status" value="1"/>
</dbReference>
<name>Q2YZS7_9DELT</name>
<dbReference type="GO" id="GO:0003824">
    <property type="term" value="F:catalytic activity"/>
    <property type="evidence" value="ECO:0007669"/>
    <property type="project" value="UniProtKB-ARBA"/>
</dbReference>
<dbReference type="PANTHER" id="PTHR43802:SF1">
    <property type="entry name" value="IP11341P-RELATED"/>
    <property type="match status" value="1"/>
</dbReference>
<dbReference type="NCBIfam" id="NF004840">
    <property type="entry name" value="PRK06190.1"/>
    <property type="match status" value="1"/>
</dbReference>
<dbReference type="SUPFAM" id="SSF52096">
    <property type="entry name" value="ClpP/crotonase"/>
    <property type="match status" value="1"/>
</dbReference>
<dbReference type="Pfam" id="PF00378">
    <property type="entry name" value="ECH_1"/>
    <property type="match status" value="1"/>
</dbReference>
<dbReference type="CDD" id="cd06558">
    <property type="entry name" value="crotonase-like"/>
    <property type="match status" value="1"/>
</dbReference>
<organism evidence="2">
    <name type="scientific">uncultured delta proteobacterium</name>
    <dbReference type="NCBI Taxonomy" id="34034"/>
    <lineage>
        <taxon>Bacteria</taxon>
        <taxon>Deltaproteobacteria</taxon>
        <taxon>environmental samples</taxon>
    </lineage>
</organism>
<dbReference type="EMBL" id="AJ937767">
    <property type="protein sequence ID" value="CAI78621.1"/>
    <property type="molecule type" value="Genomic_DNA"/>
</dbReference>
<proteinExistence type="inferred from homology"/>
<evidence type="ECO:0000313" key="2">
    <source>
        <dbReference type="EMBL" id="CAI78621.1"/>
    </source>
</evidence>
<gene>
    <name evidence="2" type="primary">caiD</name>
</gene>
<dbReference type="AlphaFoldDB" id="Q2YZS7"/>
<dbReference type="InterPro" id="IPR029045">
    <property type="entry name" value="ClpP/crotonase-like_dom_sf"/>
</dbReference>
<comment type="similarity">
    <text evidence="1">Belongs to the enoyl-CoA hydratase/isomerase family.</text>
</comment>
<reference evidence="2" key="1">
    <citation type="journal article" date="2005" name="Environ. Microbiol.">
        <title>Lateral gene transfer and phylogenetic assignment of environmental fosmid clones.</title>
        <authorList>
            <person name="Nesbo C.L."/>
            <person name="Boucher Y."/>
            <person name="Dlutek M."/>
            <person name="Doolittle F.W."/>
        </authorList>
    </citation>
    <scope>NUCLEOTIDE SEQUENCE</scope>
</reference>
<accession>Q2YZS7</accession>
<dbReference type="InterPro" id="IPR001753">
    <property type="entry name" value="Enoyl-CoA_hydra/iso"/>
</dbReference>
<evidence type="ECO:0000256" key="1">
    <source>
        <dbReference type="ARBA" id="ARBA00005254"/>
    </source>
</evidence>
<dbReference type="Gene3D" id="3.90.226.10">
    <property type="entry name" value="2-enoyl-CoA Hydratase, Chain A, domain 1"/>
    <property type="match status" value="1"/>
</dbReference>
<sequence length="251" mass="27598">MFFLNKFFIGENMPSVLFDIKDSVGLITLNRPEKRNAINMDLLIHFYNALDEIIVNQDIKAVIITGSGPSFCAGLDLSAIGRENLFDPRGDGRGFPELINECRVPVIGAVNGHAITGGLEIALNCDFLIASENASFKDTHAKVGLPPGWGLSQLLQHAVGQRMTKQMSFSGKVLNAQEALRYGLVNEVLPADKLMERSFEIAQTICCGNKNIIGIMKDIINRGGKTTLAKGLEIEQKTFLDFIKPFQNIDE</sequence>
<protein>
    <submittedName>
        <fullName evidence="2">Enoyl-CoA hydratase/carnithine racemase</fullName>
    </submittedName>
</protein>